<accession>A0A931ICB1</accession>
<keyword evidence="1" id="KW-0812">Transmembrane</keyword>
<dbReference type="AlphaFoldDB" id="A0A931ICB1"/>
<dbReference type="Pfam" id="PF13472">
    <property type="entry name" value="Lipase_GDSL_2"/>
    <property type="match status" value="1"/>
</dbReference>
<evidence type="ECO:0000256" key="1">
    <source>
        <dbReference type="SAM" id="Phobius"/>
    </source>
</evidence>
<dbReference type="PANTHER" id="PTHR43784">
    <property type="entry name" value="GDSL-LIKE LIPASE/ACYLHYDROLASE, PUTATIVE (AFU_ORTHOLOGUE AFUA_2G00820)-RELATED"/>
    <property type="match status" value="1"/>
</dbReference>
<dbReference type="PANTHER" id="PTHR43784:SF2">
    <property type="entry name" value="GDSL-LIKE LIPASE_ACYLHYDROLASE, PUTATIVE (AFU_ORTHOLOGUE AFUA_2G00820)-RELATED"/>
    <property type="match status" value="1"/>
</dbReference>
<keyword evidence="3" id="KW-0378">Hydrolase</keyword>
<dbReference type="InterPro" id="IPR036514">
    <property type="entry name" value="SGNH_hydro_sf"/>
</dbReference>
<dbReference type="EMBL" id="JADMLG010000004">
    <property type="protein sequence ID" value="MBH0777220.1"/>
    <property type="molecule type" value="Genomic_DNA"/>
</dbReference>
<name>A0A931ICB1_9NOCA</name>
<dbReference type="CDD" id="cd01832">
    <property type="entry name" value="SGNH_hydrolase_like_1"/>
    <property type="match status" value="1"/>
</dbReference>
<dbReference type="SUPFAM" id="SSF52266">
    <property type="entry name" value="SGNH hydrolase"/>
    <property type="match status" value="1"/>
</dbReference>
<proteinExistence type="predicted"/>
<evidence type="ECO:0000313" key="3">
    <source>
        <dbReference type="EMBL" id="MBH0777220.1"/>
    </source>
</evidence>
<feature type="domain" description="SGNH hydrolase-type esterase" evidence="2">
    <location>
        <begin position="37"/>
        <end position="210"/>
    </location>
</feature>
<dbReference type="Gene3D" id="3.40.50.1110">
    <property type="entry name" value="SGNH hydrolase"/>
    <property type="match status" value="1"/>
</dbReference>
<dbReference type="InterPro" id="IPR053140">
    <property type="entry name" value="GDSL_Rv0518-like"/>
</dbReference>
<evidence type="ECO:0000313" key="4">
    <source>
        <dbReference type="Proteomes" id="UP000655751"/>
    </source>
</evidence>
<protein>
    <submittedName>
        <fullName evidence="3">SGNH/GDSL hydrolase family protein</fullName>
    </submittedName>
</protein>
<dbReference type="GO" id="GO:0016787">
    <property type="term" value="F:hydrolase activity"/>
    <property type="evidence" value="ECO:0007669"/>
    <property type="project" value="UniProtKB-KW"/>
</dbReference>
<gene>
    <name evidence="3" type="ORF">IT779_13105</name>
</gene>
<sequence length="229" mass="25111">MIVSDNTIHTEATDPMLLGPDAANELLAGAPWRRFAAVGDSLALGVGDPSPGYRDIGWSDRLAEILTGVRPDLEYLNTGKIGATVDQVLEHQLHPVLDFRPDLVHISCGGNDLFQPGGLDRLPKRLDRLFEAVASTGALIFAFTIADVWNTERMAAMRRMREPMAALNAIVRELATRYDALLVEFWDHPLRLRPEIMSADLIHFTTGGHAVVTSEVVRALSTHVPVVSD</sequence>
<keyword evidence="4" id="KW-1185">Reference proteome</keyword>
<keyword evidence="1" id="KW-0472">Membrane</keyword>
<evidence type="ECO:0000259" key="2">
    <source>
        <dbReference type="Pfam" id="PF13472"/>
    </source>
</evidence>
<dbReference type="InterPro" id="IPR013830">
    <property type="entry name" value="SGNH_hydro"/>
</dbReference>
<keyword evidence="1" id="KW-1133">Transmembrane helix</keyword>
<comment type="caution">
    <text evidence="3">The sequence shown here is derived from an EMBL/GenBank/DDBJ whole genome shotgun (WGS) entry which is preliminary data.</text>
</comment>
<reference evidence="3" key="1">
    <citation type="submission" date="2020-11" db="EMBL/GenBank/DDBJ databases">
        <title>Nocardia NEAU-351.nov., a novel actinomycete isolated from the cow dung.</title>
        <authorList>
            <person name="Zhang X."/>
        </authorList>
    </citation>
    <scope>NUCLEOTIDE SEQUENCE</scope>
    <source>
        <strain evidence="3">NEAU-351</strain>
    </source>
</reference>
<feature type="transmembrane region" description="Helical" evidence="1">
    <location>
        <begin position="129"/>
        <end position="149"/>
    </location>
</feature>
<organism evidence="3 4">
    <name type="scientific">Nocardia bovistercoris</name>
    <dbReference type="NCBI Taxonomy" id="2785916"/>
    <lineage>
        <taxon>Bacteria</taxon>
        <taxon>Bacillati</taxon>
        <taxon>Actinomycetota</taxon>
        <taxon>Actinomycetes</taxon>
        <taxon>Mycobacteriales</taxon>
        <taxon>Nocardiaceae</taxon>
        <taxon>Nocardia</taxon>
    </lineage>
</organism>
<dbReference type="Proteomes" id="UP000655751">
    <property type="component" value="Unassembled WGS sequence"/>
</dbReference>